<keyword evidence="3" id="KW-1185">Reference proteome</keyword>
<proteinExistence type="predicted"/>
<protein>
    <recommendedName>
        <fullName evidence="1">Pyrin domain-containing protein</fullName>
    </recommendedName>
</protein>
<dbReference type="SUPFAM" id="SSF47986">
    <property type="entry name" value="DEATH domain"/>
    <property type="match status" value="1"/>
</dbReference>
<dbReference type="InterPro" id="IPR011029">
    <property type="entry name" value="DEATH-like_dom_sf"/>
</dbReference>
<dbReference type="Proteomes" id="UP000261540">
    <property type="component" value="Unplaced"/>
</dbReference>
<evidence type="ECO:0000259" key="1">
    <source>
        <dbReference type="PROSITE" id="PS50824"/>
    </source>
</evidence>
<reference evidence="2" key="1">
    <citation type="submission" date="2025-08" db="UniProtKB">
        <authorList>
            <consortium name="Ensembl"/>
        </authorList>
    </citation>
    <scope>IDENTIFICATION</scope>
</reference>
<dbReference type="GeneTree" id="ENSGT00940000180733"/>
<evidence type="ECO:0000313" key="2">
    <source>
        <dbReference type="Ensembl" id="ENSPKIP00000033411.1"/>
    </source>
</evidence>
<dbReference type="Pfam" id="PF02758">
    <property type="entry name" value="PYRIN"/>
    <property type="match status" value="1"/>
</dbReference>
<organism evidence="2 3">
    <name type="scientific">Paramormyrops kingsleyae</name>
    <dbReference type="NCBI Taxonomy" id="1676925"/>
    <lineage>
        <taxon>Eukaryota</taxon>
        <taxon>Metazoa</taxon>
        <taxon>Chordata</taxon>
        <taxon>Craniata</taxon>
        <taxon>Vertebrata</taxon>
        <taxon>Euteleostomi</taxon>
        <taxon>Actinopterygii</taxon>
        <taxon>Neopterygii</taxon>
        <taxon>Teleostei</taxon>
        <taxon>Osteoglossocephala</taxon>
        <taxon>Osteoglossomorpha</taxon>
        <taxon>Osteoglossiformes</taxon>
        <taxon>Mormyridae</taxon>
        <taxon>Paramormyrops</taxon>
    </lineage>
</organism>
<sequence length="103" mass="11409">MRKSVLDCVIGALDDLSADNFKRFKVKLCEPREIKYGQIEKESKVEVAQRIVSVFTNDGAVNQTADVLRAIGLNGEAEALPWALTAICWSLRSDMRLFHIAGG</sequence>
<dbReference type="InterPro" id="IPR004020">
    <property type="entry name" value="DAPIN"/>
</dbReference>
<name>A0A3B3STG6_9TELE</name>
<dbReference type="PROSITE" id="PS50824">
    <property type="entry name" value="DAPIN"/>
    <property type="match status" value="1"/>
</dbReference>
<dbReference type="SMART" id="SM01289">
    <property type="entry name" value="PYRIN"/>
    <property type="match status" value="1"/>
</dbReference>
<feature type="domain" description="Pyrin" evidence="1">
    <location>
        <begin position="1"/>
        <end position="80"/>
    </location>
</feature>
<reference evidence="2" key="2">
    <citation type="submission" date="2025-09" db="UniProtKB">
        <authorList>
            <consortium name="Ensembl"/>
        </authorList>
    </citation>
    <scope>IDENTIFICATION</scope>
</reference>
<dbReference type="Ensembl" id="ENSPKIT00000014301.1">
    <property type="protein sequence ID" value="ENSPKIP00000033411.1"/>
    <property type="gene ID" value="ENSPKIG00000013134.1"/>
</dbReference>
<dbReference type="Gene3D" id="1.10.533.10">
    <property type="entry name" value="Death Domain, Fas"/>
    <property type="match status" value="1"/>
</dbReference>
<evidence type="ECO:0000313" key="3">
    <source>
        <dbReference type="Proteomes" id="UP000261540"/>
    </source>
</evidence>
<dbReference type="AlphaFoldDB" id="A0A3B3STG6"/>
<accession>A0A3B3STG6</accession>